<accession>A0A1H9TRU8</accession>
<feature type="transmembrane region" description="Helical" evidence="1">
    <location>
        <begin position="115"/>
        <end position="137"/>
    </location>
</feature>
<feature type="transmembrane region" description="Helical" evidence="1">
    <location>
        <begin position="39"/>
        <end position="63"/>
    </location>
</feature>
<protein>
    <recommendedName>
        <fullName evidence="4">Regulatory protein YrvL</fullName>
    </recommendedName>
</protein>
<keyword evidence="3" id="KW-1185">Reference proteome</keyword>
<reference evidence="3" key="1">
    <citation type="submission" date="2016-10" db="EMBL/GenBank/DDBJ databases">
        <authorList>
            <person name="Varghese N."/>
            <person name="Submissions S."/>
        </authorList>
    </citation>
    <scope>NUCLEOTIDE SEQUENCE [LARGE SCALE GENOMIC DNA]</scope>
    <source>
        <strain evidence="3">S9</strain>
    </source>
</reference>
<feature type="transmembrane region" description="Helical" evidence="1">
    <location>
        <begin position="84"/>
        <end position="109"/>
    </location>
</feature>
<keyword evidence="1" id="KW-1133">Transmembrane helix</keyword>
<keyword evidence="1" id="KW-0812">Transmembrane</keyword>
<dbReference type="Proteomes" id="UP000198571">
    <property type="component" value="Unassembled WGS sequence"/>
</dbReference>
<organism evidence="2 3">
    <name type="scientific">Salipaludibacillus aurantiacus</name>
    <dbReference type="NCBI Taxonomy" id="1601833"/>
    <lineage>
        <taxon>Bacteria</taxon>
        <taxon>Bacillati</taxon>
        <taxon>Bacillota</taxon>
        <taxon>Bacilli</taxon>
        <taxon>Bacillales</taxon>
        <taxon>Bacillaceae</taxon>
    </lineage>
</organism>
<sequence>MSKLFHRLFISVLSVVLFSSLLAGYQYYFVHGQELNYALLMGIYSFYTAPVFILGGVPATYLIDYLLKKEAITTIHAYLRSFGMYGAAGVVVAMIYFALTSMATGQFYFTLSESVSSIMIGIAAAAVYYHIQLLLHINWEKLKQKQREEQQAQEY</sequence>
<evidence type="ECO:0000313" key="3">
    <source>
        <dbReference type="Proteomes" id="UP000198571"/>
    </source>
</evidence>
<dbReference type="OrthoDB" id="2622664at2"/>
<gene>
    <name evidence="2" type="ORF">SAMN05518684_10639</name>
</gene>
<dbReference type="RefSeq" id="WP_093050508.1">
    <property type="nucleotide sequence ID" value="NZ_FOGT01000006.1"/>
</dbReference>
<dbReference type="EMBL" id="FOGT01000006">
    <property type="protein sequence ID" value="SER99748.1"/>
    <property type="molecule type" value="Genomic_DNA"/>
</dbReference>
<evidence type="ECO:0000313" key="2">
    <source>
        <dbReference type="EMBL" id="SER99748.1"/>
    </source>
</evidence>
<evidence type="ECO:0000256" key="1">
    <source>
        <dbReference type="SAM" id="Phobius"/>
    </source>
</evidence>
<name>A0A1H9TRU8_9BACI</name>
<proteinExistence type="predicted"/>
<keyword evidence="1" id="KW-0472">Membrane</keyword>
<dbReference type="AlphaFoldDB" id="A0A1H9TRU8"/>
<evidence type="ECO:0008006" key="4">
    <source>
        <dbReference type="Google" id="ProtNLM"/>
    </source>
</evidence>